<evidence type="ECO:0000256" key="2">
    <source>
        <dbReference type="ARBA" id="ARBA00023277"/>
    </source>
</evidence>
<dbReference type="EC" id="3.2.1.8" evidence="5"/>
<keyword evidence="1 5" id="KW-0378">Hydrolase</keyword>
<dbReference type="EMBL" id="BAAADD010000006">
    <property type="protein sequence ID" value="GAA0574398.1"/>
    <property type="molecule type" value="Genomic_DNA"/>
</dbReference>
<dbReference type="RefSeq" id="WP_166935813.1">
    <property type="nucleotide sequence ID" value="NZ_BAAADD010000006.1"/>
</dbReference>
<keyword evidence="4 5" id="KW-0624">Polysaccharide degradation</keyword>
<keyword evidence="2 5" id="KW-0119">Carbohydrate metabolism</keyword>
<dbReference type="SMART" id="SM00633">
    <property type="entry name" value="Glyco_10"/>
    <property type="match status" value="1"/>
</dbReference>
<dbReference type="SUPFAM" id="SSF51445">
    <property type="entry name" value="(Trans)glycosidases"/>
    <property type="match status" value="1"/>
</dbReference>
<dbReference type="PROSITE" id="PS51760">
    <property type="entry name" value="GH10_2"/>
    <property type="match status" value="1"/>
</dbReference>
<keyword evidence="3 5" id="KW-0326">Glycosidase</keyword>
<evidence type="ECO:0000313" key="9">
    <source>
        <dbReference type="Proteomes" id="UP001499951"/>
    </source>
</evidence>
<evidence type="ECO:0000313" key="8">
    <source>
        <dbReference type="EMBL" id="GAA0574398.1"/>
    </source>
</evidence>
<evidence type="ECO:0000256" key="1">
    <source>
        <dbReference type="ARBA" id="ARBA00022801"/>
    </source>
</evidence>
<comment type="caution">
    <text evidence="8">The sequence shown here is derived from an EMBL/GenBank/DDBJ whole genome shotgun (WGS) entry which is preliminary data.</text>
</comment>
<dbReference type="Gene3D" id="3.20.20.80">
    <property type="entry name" value="Glycosidases"/>
    <property type="match status" value="1"/>
</dbReference>
<proteinExistence type="inferred from homology"/>
<keyword evidence="6" id="KW-0732">Signal</keyword>
<feature type="signal peptide" evidence="6">
    <location>
        <begin position="1"/>
        <end position="22"/>
    </location>
</feature>
<dbReference type="Proteomes" id="UP001499951">
    <property type="component" value="Unassembled WGS sequence"/>
</dbReference>
<comment type="similarity">
    <text evidence="5">Belongs to the glycosyl hydrolase 10 (cellulase F) family.</text>
</comment>
<evidence type="ECO:0000256" key="5">
    <source>
        <dbReference type="RuleBase" id="RU361174"/>
    </source>
</evidence>
<dbReference type="InterPro" id="IPR017853">
    <property type="entry name" value="GH"/>
</dbReference>
<feature type="domain" description="GH10" evidence="7">
    <location>
        <begin position="20"/>
        <end position="367"/>
    </location>
</feature>
<dbReference type="InterPro" id="IPR001000">
    <property type="entry name" value="GH10_dom"/>
</dbReference>
<evidence type="ECO:0000256" key="3">
    <source>
        <dbReference type="ARBA" id="ARBA00023295"/>
    </source>
</evidence>
<name>A0ABP3PUU8_9PROT</name>
<organism evidence="8 9">
    <name type="scientific">Rhizomicrobium electricum</name>
    <dbReference type="NCBI Taxonomy" id="480070"/>
    <lineage>
        <taxon>Bacteria</taxon>
        <taxon>Pseudomonadati</taxon>
        <taxon>Pseudomonadota</taxon>
        <taxon>Alphaproteobacteria</taxon>
        <taxon>Micropepsales</taxon>
        <taxon>Micropepsaceae</taxon>
        <taxon>Rhizomicrobium</taxon>
    </lineage>
</organism>
<sequence>MTYTKALALAAVLAATTAAASADPALKDAYKGAFVIGAAMDTAQITGRDAKAQDVVLANFSSITPGNDLKWERVHPRLGEYDFRLGDEYVAFGQKHNLFTVGHVLVWHQQTPAWVFAHPNGTPLSKDELLARLKDHIFTVVGRYKGKIKAWDVVNEAVGDDGQMRQTPWYQICGEEFIVKAFQWAHEADPNAELLYNDYNIEYPQKRAGALALLKRLKAAGAPVTTVGIQAHYMIGEPDLQLLDDAIADYAKLGFKIALTELDVDVLPRPGAGVTADIALSLAADPKYNPYVKGLPDDVQQKLTERYARVFAIALKHKDVVDRVTLWGVTDNDTWHNGWPIRGRTAYSLLFDRAYQPKPAVAAIIKEAVQ</sequence>
<dbReference type="InterPro" id="IPR044846">
    <property type="entry name" value="GH10"/>
</dbReference>
<reference evidence="9" key="1">
    <citation type="journal article" date="2019" name="Int. J. Syst. Evol. Microbiol.">
        <title>The Global Catalogue of Microorganisms (GCM) 10K type strain sequencing project: providing services to taxonomists for standard genome sequencing and annotation.</title>
        <authorList>
            <consortium name="The Broad Institute Genomics Platform"/>
            <consortium name="The Broad Institute Genome Sequencing Center for Infectious Disease"/>
            <person name="Wu L."/>
            <person name="Ma J."/>
        </authorList>
    </citation>
    <scope>NUCLEOTIDE SEQUENCE [LARGE SCALE GENOMIC DNA]</scope>
    <source>
        <strain evidence="9">JCM 15089</strain>
    </source>
</reference>
<dbReference type="PANTHER" id="PTHR31490:SF90">
    <property type="entry name" value="ENDO-1,4-BETA-XYLANASE A"/>
    <property type="match status" value="1"/>
</dbReference>
<evidence type="ECO:0000256" key="6">
    <source>
        <dbReference type="SAM" id="SignalP"/>
    </source>
</evidence>
<keyword evidence="9" id="KW-1185">Reference proteome</keyword>
<gene>
    <name evidence="8" type="ORF">GCM10008942_23920</name>
</gene>
<dbReference type="Pfam" id="PF00331">
    <property type="entry name" value="Glyco_hydro_10"/>
    <property type="match status" value="1"/>
</dbReference>
<accession>A0ABP3PUU8</accession>
<feature type="chain" id="PRO_5045357327" description="Beta-xylanase" evidence="6">
    <location>
        <begin position="23"/>
        <end position="370"/>
    </location>
</feature>
<dbReference type="PRINTS" id="PR00134">
    <property type="entry name" value="GLHYDRLASE10"/>
</dbReference>
<protein>
    <recommendedName>
        <fullName evidence="5">Beta-xylanase</fullName>
        <ecNumber evidence="5">3.2.1.8</ecNumber>
    </recommendedName>
</protein>
<comment type="catalytic activity">
    <reaction evidence="5">
        <text>Endohydrolysis of (1-&gt;4)-beta-D-xylosidic linkages in xylans.</text>
        <dbReference type="EC" id="3.2.1.8"/>
    </reaction>
</comment>
<dbReference type="PANTHER" id="PTHR31490">
    <property type="entry name" value="GLYCOSYL HYDROLASE"/>
    <property type="match status" value="1"/>
</dbReference>
<evidence type="ECO:0000256" key="4">
    <source>
        <dbReference type="ARBA" id="ARBA00023326"/>
    </source>
</evidence>
<evidence type="ECO:0000259" key="7">
    <source>
        <dbReference type="PROSITE" id="PS51760"/>
    </source>
</evidence>